<evidence type="ECO:0000313" key="1">
    <source>
        <dbReference type="EMBL" id="AYV76857.1"/>
    </source>
</evidence>
<protein>
    <submittedName>
        <fullName evidence="1">Uncharacterized protein</fullName>
    </submittedName>
</protein>
<dbReference type="EMBL" id="MK071999">
    <property type="protein sequence ID" value="AYV76857.1"/>
    <property type="molecule type" value="Genomic_DNA"/>
</dbReference>
<organism evidence="1">
    <name type="scientific">Barrevirus sp</name>
    <dbReference type="NCBI Taxonomy" id="2487763"/>
    <lineage>
        <taxon>Viruses</taxon>
        <taxon>Varidnaviria</taxon>
        <taxon>Bamfordvirae</taxon>
        <taxon>Nucleocytoviricota</taxon>
        <taxon>Megaviricetes</taxon>
        <taxon>Imitervirales</taxon>
        <taxon>Mimiviridae</taxon>
        <taxon>Klosneuvirinae</taxon>
    </lineage>
</organism>
<sequence>MNSQLYFRMKVDQLWNRFVGRPPVPYNCCIYYETGVGQQNKFAIILQNDGRSIVEPFCWPTPLPYNYYIYESGVGQQNEFTIILQNDGRSIVEPFCWPTPGSL</sequence>
<reference evidence="1" key="1">
    <citation type="submission" date="2018-10" db="EMBL/GenBank/DDBJ databases">
        <title>Hidden diversity of soil giant viruses.</title>
        <authorList>
            <person name="Schulz F."/>
            <person name="Alteio L."/>
            <person name="Goudeau D."/>
            <person name="Ryan E.M."/>
            <person name="Malmstrom R.R."/>
            <person name="Blanchard J."/>
            <person name="Woyke T."/>
        </authorList>
    </citation>
    <scope>NUCLEOTIDE SEQUENCE</scope>
    <source>
        <strain evidence="1">BAV1</strain>
    </source>
</reference>
<proteinExistence type="predicted"/>
<accession>A0A3G4ZPP9</accession>
<gene>
    <name evidence="1" type="ORF">Barrevirus2_10</name>
</gene>
<name>A0A3G4ZPP9_9VIRU</name>